<protein>
    <submittedName>
        <fullName evidence="2">Uncharacterized protein</fullName>
    </submittedName>
</protein>
<dbReference type="STRING" id="1641165.XM38_07970"/>
<dbReference type="RefSeq" id="WP_080807419.1">
    <property type="nucleotide sequence ID" value="NZ_CP021983.2"/>
</dbReference>
<dbReference type="KEGG" id="hhg:XM38_014470"/>
<accession>A0A1Z3HJM8</accession>
<keyword evidence="3" id="KW-1185">Reference proteome</keyword>
<reference evidence="2 3" key="1">
    <citation type="journal article" date="2016" name="Biochim. Biophys. Acta">
        <title>Characterization of red-shifted phycobilisomes isolated from the chlorophyll f-containing cyanobacterium Halomicronema hongdechloris.</title>
        <authorList>
            <person name="Li Y."/>
            <person name="Lin Y."/>
            <person name="Garvey C.J."/>
            <person name="Birch D."/>
            <person name="Corkery R.W."/>
            <person name="Loughlin P.C."/>
            <person name="Scheer H."/>
            <person name="Willows R.D."/>
            <person name="Chen M."/>
        </authorList>
    </citation>
    <scope>NUCLEOTIDE SEQUENCE [LARGE SCALE GENOMIC DNA]</scope>
    <source>
        <strain evidence="2 3">C2206</strain>
    </source>
</reference>
<evidence type="ECO:0000313" key="3">
    <source>
        <dbReference type="Proteomes" id="UP000191901"/>
    </source>
</evidence>
<dbReference type="OrthoDB" id="530614at2"/>
<gene>
    <name evidence="2" type="ORF">XM38_014470</name>
</gene>
<keyword evidence="1" id="KW-1133">Transmembrane helix</keyword>
<organism evidence="2 3">
    <name type="scientific">Halomicronema hongdechloris C2206</name>
    <dbReference type="NCBI Taxonomy" id="1641165"/>
    <lineage>
        <taxon>Bacteria</taxon>
        <taxon>Bacillati</taxon>
        <taxon>Cyanobacteriota</taxon>
        <taxon>Cyanophyceae</taxon>
        <taxon>Nodosilineales</taxon>
        <taxon>Nodosilineaceae</taxon>
        <taxon>Halomicronema</taxon>
    </lineage>
</organism>
<feature type="transmembrane region" description="Helical" evidence="1">
    <location>
        <begin position="98"/>
        <end position="115"/>
    </location>
</feature>
<evidence type="ECO:0000313" key="2">
    <source>
        <dbReference type="EMBL" id="ASC70508.1"/>
    </source>
</evidence>
<dbReference type="Proteomes" id="UP000191901">
    <property type="component" value="Chromosome"/>
</dbReference>
<evidence type="ECO:0000256" key="1">
    <source>
        <dbReference type="SAM" id="Phobius"/>
    </source>
</evidence>
<name>A0A1Z3HJM8_9CYAN</name>
<proteinExistence type="predicted"/>
<dbReference type="AlphaFoldDB" id="A0A1Z3HJM8"/>
<sequence>MTVCPRCQTRITPGDIHCPTCRLPLKAYGHPGMTLHRATDGMPLCDRCTYHQDDTCTFPQRPHAQTCILFRDMATPVSPPTVAPPVQWRLQSWLRRHSLWVGLLALLGLSLLISLT</sequence>
<keyword evidence="1" id="KW-0472">Membrane</keyword>
<dbReference type="EMBL" id="CP021983">
    <property type="protein sequence ID" value="ASC70508.1"/>
    <property type="molecule type" value="Genomic_DNA"/>
</dbReference>
<keyword evidence="1" id="KW-0812">Transmembrane</keyword>